<organism evidence="2 3">
    <name type="scientific">Spiroplasma platyhelix PALS-1</name>
    <dbReference type="NCBI Taxonomy" id="1276218"/>
    <lineage>
        <taxon>Bacteria</taxon>
        <taxon>Bacillati</taxon>
        <taxon>Mycoplasmatota</taxon>
        <taxon>Mollicutes</taxon>
        <taxon>Entomoplasmatales</taxon>
        <taxon>Spiroplasmataceae</taxon>
        <taxon>Spiroplasma</taxon>
    </lineage>
</organism>
<evidence type="ECO:0000256" key="1">
    <source>
        <dbReference type="SAM" id="SignalP"/>
    </source>
</evidence>
<dbReference type="PROSITE" id="PS51257">
    <property type="entry name" value="PROKAR_LIPOPROTEIN"/>
    <property type="match status" value="1"/>
</dbReference>
<protein>
    <recommendedName>
        <fullName evidence="4">Lipoprotein</fullName>
    </recommendedName>
</protein>
<feature type="signal peptide" evidence="1">
    <location>
        <begin position="1"/>
        <end position="19"/>
    </location>
</feature>
<dbReference type="Proteomes" id="UP000584587">
    <property type="component" value="Unassembled WGS sequence"/>
</dbReference>
<comment type="caution">
    <text evidence="2">The sequence shown here is derived from an EMBL/GenBank/DDBJ whole genome shotgun (WGS) entry which is preliminary data.</text>
</comment>
<evidence type="ECO:0000313" key="3">
    <source>
        <dbReference type="Proteomes" id="UP000584587"/>
    </source>
</evidence>
<evidence type="ECO:0008006" key="4">
    <source>
        <dbReference type="Google" id="ProtNLM"/>
    </source>
</evidence>
<dbReference type="AlphaFoldDB" id="A0A846TX65"/>
<evidence type="ECO:0000313" key="2">
    <source>
        <dbReference type="EMBL" id="NKE38792.1"/>
    </source>
</evidence>
<proteinExistence type="predicted"/>
<keyword evidence="3" id="KW-1185">Reference proteome</keyword>
<dbReference type="RefSeq" id="WP_168105262.1">
    <property type="nucleotide sequence ID" value="NZ_CP051215.1"/>
</dbReference>
<accession>A0A846TX65</accession>
<reference evidence="2 3" key="1">
    <citation type="submission" date="2020-04" db="EMBL/GenBank/DDBJ databases">
        <title>Complete genome sequence of Spiroplasma platyhelix ATCC 51748, an insect isolate.</title>
        <authorList>
            <person name="Green E.A."/>
            <person name="Klassen J.L."/>
        </authorList>
    </citation>
    <scope>NUCLEOTIDE SEQUENCE [LARGE SCALE GENOMIC DNA]</scope>
    <source>
        <strain evidence="2 3">PALS-1</strain>
    </source>
</reference>
<feature type="chain" id="PRO_5032679479" description="Lipoprotein" evidence="1">
    <location>
        <begin position="20"/>
        <end position="178"/>
    </location>
</feature>
<dbReference type="EMBL" id="JAAVVK010000002">
    <property type="protein sequence ID" value="NKE38792.1"/>
    <property type="molecule type" value="Genomic_DNA"/>
</dbReference>
<sequence length="178" mass="20438">MKKILSLAAQALVVSSAGLTTVACSNSLNSAEDGKSKPPDPIVQNIKYYQVLIKETENYILDCDEMLVEIKDNRDGYDDEVDYQSALDEVKAQRFAYQAEICDYQYQILLLEFNEKFTAEQVLEGIVIFSTRVSSLEQELKLKEKYPDYYTEKELEIIRNDIQVAKLILEIFLALKED</sequence>
<gene>
    <name evidence="2" type="ORF">HER12_03430</name>
</gene>
<keyword evidence="1" id="KW-0732">Signal</keyword>
<name>A0A846TX65_9MOLU</name>